<evidence type="ECO:0000259" key="1">
    <source>
        <dbReference type="Pfam" id="PF01850"/>
    </source>
</evidence>
<dbReference type="RefSeq" id="WP_338685838.1">
    <property type="nucleotide sequence ID" value="NZ_AP024702.1"/>
</dbReference>
<organism evidence="2 3">
    <name type="scientific">Haloferula helveola</name>
    <dbReference type="NCBI Taxonomy" id="490095"/>
    <lineage>
        <taxon>Bacteria</taxon>
        <taxon>Pseudomonadati</taxon>
        <taxon>Verrucomicrobiota</taxon>
        <taxon>Verrucomicrobiia</taxon>
        <taxon>Verrucomicrobiales</taxon>
        <taxon>Verrucomicrobiaceae</taxon>
        <taxon>Haloferula</taxon>
    </lineage>
</organism>
<sequence length="129" mass="14666">MDHLIDTNVLVLFLQDDPRLSRRLSDWIEDPGRNSFISLASLWEISIKSGLGKLRVAYADRLDLPELLEGAGFRLMPIGWPAIRKAGSLPLHHRDPFDRLLVAEAQLRGLPILSLDSKLDAYGIERFHR</sequence>
<dbReference type="PANTHER" id="PTHR36173:SF2">
    <property type="entry name" value="RIBONUCLEASE VAPC16"/>
    <property type="match status" value="1"/>
</dbReference>
<evidence type="ECO:0000313" key="2">
    <source>
        <dbReference type="EMBL" id="BCX49309.1"/>
    </source>
</evidence>
<proteinExistence type="predicted"/>
<dbReference type="PANTHER" id="PTHR36173">
    <property type="entry name" value="RIBONUCLEASE VAPC16-RELATED"/>
    <property type="match status" value="1"/>
</dbReference>
<dbReference type="InterPro" id="IPR041705">
    <property type="entry name" value="PIN_Sll0205"/>
</dbReference>
<dbReference type="CDD" id="cd09872">
    <property type="entry name" value="PIN_Sll0205-like"/>
    <property type="match status" value="1"/>
</dbReference>
<dbReference type="InterPro" id="IPR002716">
    <property type="entry name" value="PIN_dom"/>
</dbReference>
<dbReference type="InterPro" id="IPR029060">
    <property type="entry name" value="PIN-like_dom_sf"/>
</dbReference>
<dbReference type="Proteomes" id="UP001374893">
    <property type="component" value="Chromosome"/>
</dbReference>
<name>A0ABM7RIL7_9BACT</name>
<accession>A0ABM7RIL7</accession>
<feature type="domain" description="PIN" evidence="1">
    <location>
        <begin position="4"/>
        <end position="123"/>
    </location>
</feature>
<dbReference type="SUPFAM" id="SSF88723">
    <property type="entry name" value="PIN domain-like"/>
    <property type="match status" value="1"/>
</dbReference>
<dbReference type="Gene3D" id="3.40.50.1010">
    <property type="entry name" value="5'-nuclease"/>
    <property type="match status" value="1"/>
</dbReference>
<protein>
    <submittedName>
        <fullName evidence="2">Twitching motility protein PilT</fullName>
    </submittedName>
</protein>
<reference evidence="2 3" key="1">
    <citation type="submission" date="2021-06" db="EMBL/GenBank/DDBJ databases">
        <title>Complete genome of Haloferula helveola possessing various polysaccharide degrading enzymes.</title>
        <authorList>
            <person name="Takami H."/>
            <person name="Huang C."/>
            <person name="Hamasaki K."/>
        </authorList>
    </citation>
    <scope>NUCLEOTIDE SEQUENCE [LARGE SCALE GENOMIC DNA]</scope>
    <source>
        <strain evidence="2 3">CN-1</strain>
    </source>
</reference>
<dbReference type="Pfam" id="PF01850">
    <property type="entry name" value="PIN"/>
    <property type="match status" value="1"/>
</dbReference>
<evidence type="ECO:0000313" key="3">
    <source>
        <dbReference type="Proteomes" id="UP001374893"/>
    </source>
</evidence>
<dbReference type="InterPro" id="IPR052919">
    <property type="entry name" value="TA_system_RNase"/>
</dbReference>
<keyword evidence="3" id="KW-1185">Reference proteome</keyword>
<dbReference type="EMBL" id="AP024702">
    <property type="protein sequence ID" value="BCX49309.1"/>
    <property type="molecule type" value="Genomic_DNA"/>
</dbReference>
<gene>
    <name evidence="2" type="ORF">HAHE_32170</name>
</gene>